<dbReference type="GO" id="GO:0005524">
    <property type="term" value="F:ATP binding"/>
    <property type="evidence" value="ECO:0007669"/>
    <property type="project" value="InterPro"/>
</dbReference>
<dbReference type="InterPro" id="IPR027417">
    <property type="entry name" value="P-loop_NTPase"/>
</dbReference>
<dbReference type="GO" id="GO:0016020">
    <property type="term" value="C:membrane"/>
    <property type="evidence" value="ECO:0007669"/>
    <property type="project" value="InterPro"/>
</dbReference>
<evidence type="ECO:0000256" key="4">
    <source>
        <dbReference type="SAM" id="Phobius"/>
    </source>
</evidence>
<evidence type="ECO:0000256" key="2">
    <source>
        <dbReference type="ARBA" id="ARBA00022989"/>
    </source>
</evidence>
<accession>A0A1J8R213</accession>
<dbReference type="STRING" id="180088.A0A1J8R213"/>
<dbReference type="AlphaFoldDB" id="A0A1J8R213"/>
<sequence>MPWVTSLCHRAFSRVVRPSREWRIGLTRVIVNDGDDARRLIAVVVGQIVAIDTTMTLGLLLAMTWGSWVFKRTLWRSAKYEVRDERVHREVARVCYESILDVPSHCLSTGVRGTFVEGCSYGVAGALVYLPEVLLFYVGAVLIAEGTYTYLHMRPVLNLVFTVSIDSQLMAFTQIIAEFVQVTSYLNQLVDLGTMGSSESQRILRQRIDFDVVFNNVSFYYPTNPDVSVLNKLSMCIA</sequence>
<dbReference type="Proteomes" id="UP000183567">
    <property type="component" value="Unassembled WGS sequence"/>
</dbReference>
<evidence type="ECO:0000256" key="3">
    <source>
        <dbReference type="ARBA" id="ARBA00023136"/>
    </source>
</evidence>
<comment type="caution">
    <text evidence="5">The sequence shown here is derived from an EMBL/GenBank/DDBJ whole genome shotgun (WGS) entry which is preliminary data.</text>
</comment>
<dbReference type="Gene3D" id="1.20.1560.10">
    <property type="entry name" value="ABC transporter type 1, transmembrane domain"/>
    <property type="match status" value="1"/>
</dbReference>
<keyword evidence="2 4" id="KW-1133">Transmembrane helix</keyword>
<proteinExistence type="predicted"/>
<gene>
    <name evidence="5" type="ORF">AZE42_10891</name>
</gene>
<dbReference type="InterPro" id="IPR036640">
    <property type="entry name" value="ABC1_TM_sf"/>
</dbReference>
<feature type="transmembrane region" description="Helical" evidence="4">
    <location>
        <begin position="40"/>
        <end position="65"/>
    </location>
</feature>
<keyword evidence="3 4" id="KW-0472">Membrane</keyword>
<protein>
    <recommendedName>
        <fullName evidence="7">ABC transmembrane type-1 domain-containing protein</fullName>
    </recommendedName>
</protein>
<feature type="transmembrane region" description="Helical" evidence="4">
    <location>
        <begin position="121"/>
        <end position="144"/>
    </location>
</feature>
<reference evidence="5 6" key="1">
    <citation type="submission" date="2016-03" db="EMBL/GenBank/DDBJ databases">
        <title>Comparative genomics of the ectomycorrhizal sister species Rhizopogon vinicolor and Rhizopogon vesiculosus (Basidiomycota: Boletales) reveals a divergence of the mating type B locus.</title>
        <authorList>
            <person name="Mujic A.B."/>
            <person name="Kuo A."/>
            <person name="Tritt A."/>
            <person name="Lipzen A."/>
            <person name="Chen C."/>
            <person name="Johnson J."/>
            <person name="Sharma A."/>
            <person name="Barry K."/>
            <person name="Grigoriev I.V."/>
            <person name="Spatafora J.W."/>
        </authorList>
    </citation>
    <scope>NUCLEOTIDE SEQUENCE [LARGE SCALE GENOMIC DNA]</scope>
    <source>
        <strain evidence="5 6">AM-OR11-056</strain>
    </source>
</reference>
<evidence type="ECO:0000313" key="6">
    <source>
        <dbReference type="Proteomes" id="UP000183567"/>
    </source>
</evidence>
<name>A0A1J8R213_9AGAM</name>
<keyword evidence="6" id="KW-1185">Reference proteome</keyword>
<dbReference type="OrthoDB" id="6500128at2759"/>
<organism evidence="5 6">
    <name type="scientific">Rhizopogon vesiculosus</name>
    <dbReference type="NCBI Taxonomy" id="180088"/>
    <lineage>
        <taxon>Eukaryota</taxon>
        <taxon>Fungi</taxon>
        <taxon>Dikarya</taxon>
        <taxon>Basidiomycota</taxon>
        <taxon>Agaricomycotina</taxon>
        <taxon>Agaricomycetes</taxon>
        <taxon>Agaricomycetidae</taxon>
        <taxon>Boletales</taxon>
        <taxon>Suillineae</taxon>
        <taxon>Rhizopogonaceae</taxon>
        <taxon>Rhizopogon</taxon>
    </lineage>
</organism>
<keyword evidence="1 4" id="KW-0812">Transmembrane</keyword>
<evidence type="ECO:0000313" key="5">
    <source>
        <dbReference type="EMBL" id="OJA15810.1"/>
    </source>
</evidence>
<dbReference type="EMBL" id="LVVM01002853">
    <property type="protein sequence ID" value="OJA15810.1"/>
    <property type="molecule type" value="Genomic_DNA"/>
</dbReference>
<evidence type="ECO:0000256" key="1">
    <source>
        <dbReference type="ARBA" id="ARBA00022692"/>
    </source>
</evidence>
<dbReference type="Gene3D" id="3.40.50.300">
    <property type="entry name" value="P-loop containing nucleotide triphosphate hydrolases"/>
    <property type="match status" value="1"/>
</dbReference>
<evidence type="ECO:0008006" key="7">
    <source>
        <dbReference type="Google" id="ProtNLM"/>
    </source>
</evidence>